<name>A0A2M6WZ24_9BACT</name>
<reference evidence="3" key="1">
    <citation type="submission" date="2017-09" db="EMBL/GenBank/DDBJ databases">
        <title>Depth-based differentiation of microbial function through sediment-hosted aquifers and enrichment of novel symbionts in the deep terrestrial subsurface.</title>
        <authorList>
            <person name="Probst A.J."/>
            <person name="Ladd B."/>
            <person name="Jarett J.K."/>
            <person name="Geller-Mcgrath D.E."/>
            <person name="Sieber C.M.K."/>
            <person name="Emerson J.B."/>
            <person name="Anantharaman K."/>
            <person name="Thomas B.C."/>
            <person name="Malmstrom R."/>
            <person name="Stieglmeier M."/>
            <person name="Klingl A."/>
            <person name="Woyke T."/>
            <person name="Ryan C.M."/>
            <person name="Banfield J.F."/>
        </authorList>
    </citation>
    <scope>NUCLEOTIDE SEQUENCE [LARGE SCALE GENOMIC DNA]</scope>
</reference>
<feature type="transmembrane region" description="Helical" evidence="1">
    <location>
        <begin position="235"/>
        <end position="254"/>
    </location>
</feature>
<feature type="transmembrane region" description="Helical" evidence="1">
    <location>
        <begin position="266"/>
        <end position="288"/>
    </location>
</feature>
<feature type="transmembrane region" description="Helical" evidence="1">
    <location>
        <begin position="138"/>
        <end position="162"/>
    </location>
</feature>
<feature type="transmembrane region" description="Helical" evidence="1">
    <location>
        <begin position="199"/>
        <end position="215"/>
    </location>
</feature>
<keyword evidence="1" id="KW-0812">Transmembrane</keyword>
<gene>
    <name evidence="2" type="ORF">COT71_03045</name>
</gene>
<evidence type="ECO:0000313" key="3">
    <source>
        <dbReference type="Proteomes" id="UP000230731"/>
    </source>
</evidence>
<feature type="transmembrane region" description="Helical" evidence="1">
    <location>
        <begin position="324"/>
        <end position="341"/>
    </location>
</feature>
<dbReference type="EMBL" id="PEZP01000037">
    <property type="protein sequence ID" value="PIT98015.1"/>
    <property type="molecule type" value="Genomic_DNA"/>
</dbReference>
<feature type="transmembrane region" description="Helical" evidence="1">
    <location>
        <begin position="168"/>
        <end position="187"/>
    </location>
</feature>
<dbReference type="AlphaFoldDB" id="A0A2M6WZ24"/>
<evidence type="ECO:0000313" key="2">
    <source>
        <dbReference type="EMBL" id="PIT98015.1"/>
    </source>
</evidence>
<organism evidence="2 3">
    <name type="scientific">Candidatus Andersenbacteria bacterium CG10_big_fil_rev_8_21_14_0_10_54_11</name>
    <dbReference type="NCBI Taxonomy" id="1974485"/>
    <lineage>
        <taxon>Bacteria</taxon>
        <taxon>Candidatus Anderseniibacteriota</taxon>
    </lineage>
</organism>
<evidence type="ECO:0008006" key="4">
    <source>
        <dbReference type="Google" id="ProtNLM"/>
    </source>
</evidence>
<protein>
    <recommendedName>
        <fullName evidence="4">Glycosyltransferase RgtA/B/C/D-like domain-containing protein</fullName>
    </recommendedName>
</protein>
<evidence type="ECO:0000256" key="1">
    <source>
        <dbReference type="SAM" id="Phobius"/>
    </source>
</evidence>
<accession>A0A2M6WZ24</accession>
<sequence>MILLGCALALSAARVLQYPLSVTFPIGGDAADYVTAAQTLLATPRHPQAAAALLRQSWYPVSLITFTASAALPLKWPDRFTWTMAAAHFTVGLALAALAARFGGIPAAAAAILFWSLTTTGMTRFFEDGTLAQLMSLGFAALFLERLAAGATIGSIAALILALGAHPITAAALLLALLTAAPSLLYLQRNLPSAQRRQTRATIIAALTIATAAIISGKSPLNARVDISTDSPLDLSLAALPLVALTPFGLLQILRTVTVPLTARFILLAFTVVSLLLAGNLYVGIGIWTDRLRSLAAAAIVVTASVAAPRLITAAFSSQLARTAFIVTALLPLYIVTWHSSAKVYRYYENQNNVARLHPQEYEAFQWVARHVPADATVYSVANNRHIEWLPPLSGHPYIPIADWKLFTGKIPPGYVVILNTWDEPPPAVTHNPRLQQQFANERASIYEMVP</sequence>
<keyword evidence="1" id="KW-1133">Transmembrane helix</keyword>
<keyword evidence="1" id="KW-0472">Membrane</keyword>
<proteinExistence type="predicted"/>
<comment type="caution">
    <text evidence="2">The sequence shown here is derived from an EMBL/GenBank/DDBJ whole genome shotgun (WGS) entry which is preliminary data.</text>
</comment>
<dbReference type="Proteomes" id="UP000230731">
    <property type="component" value="Unassembled WGS sequence"/>
</dbReference>